<dbReference type="GO" id="GO:0000166">
    <property type="term" value="F:nucleotide binding"/>
    <property type="evidence" value="ECO:0007669"/>
    <property type="project" value="UniProtKB-KW"/>
</dbReference>
<protein>
    <recommendedName>
        <fullName evidence="7 9">Phenylacetate-coenzyme A ligase</fullName>
        <ecNumber evidence="6 9">6.2.1.30</ecNumber>
    </recommendedName>
    <alternativeName>
        <fullName evidence="8 9">Phenylacetyl-CoA ligase</fullName>
    </alternativeName>
</protein>
<dbReference type="GO" id="GO:0047475">
    <property type="term" value="F:phenylacetate-CoA ligase activity"/>
    <property type="evidence" value="ECO:0007669"/>
    <property type="project" value="UniProtKB-EC"/>
</dbReference>
<comment type="similarity">
    <text evidence="5 9">Belongs to the phenylacetyl-CoA ligase family.</text>
</comment>
<evidence type="ECO:0000313" key="14">
    <source>
        <dbReference type="Proteomes" id="UP000000483"/>
    </source>
</evidence>
<evidence type="ECO:0000256" key="5">
    <source>
        <dbReference type="ARBA" id="ARBA00061566"/>
    </source>
</evidence>
<dbReference type="GO" id="GO:0010124">
    <property type="term" value="P:phenylacetate catabolic process"/>
    <property type="evidence" value="ECO:0007669"/>
    <property type="project" value="UniProtKB-UniRule"/>
</dbReference>
<comment type="subunit">
    <text evidence="1">Monomer.</text>
</comment>
<dbReference type="EMBL" id="CP002629">
    <property type="protein sequence ID" value="AEB09679.1"/>
    <property type="molecule type" value="Genomic_DNA"/>
</dbReference>
<name>F2NJM4_DESAR</name>
<dbReference type="UniPathway" id="UPA00930"/>
<dbReference type="InterPro" id="IPR011880">
    <property type="entry name" value="PA_CoA_ligase"/>
</dbReference>
<evidence type="ECO:0000256" key="9">
    <source>
        <dbReference type="PIRNR" id="PIRNR006444"/>
    </source>
</evidence>
<dbReference type="HOGENOM" id="CLU_035301_1_1_7"/>
<evidence type="ECO:0000256" key="3">
    <source>
        <dbReference type="ARBA" id="ARBA00022741"/>
    </source>
</evidence>
<dbReference type="InterPro" id="IPR000873">
    <property type="entry name" value="AMP-dep_synth/lig_dom"/>
</dbReference>
<comment type="catalytic activity">
    <reaction evidence="9">
        <text>2-phenylacetate + ATP + CoA = phenylacetyl-CoA + AMP + diphosphate</text>
        <dbReference type="Rhea" id="RHEA:20956"/>
        <dbReference type="ChEBI" id="CHEBI:18401"/>
        <dbReference type="ChEBI" id="CHEBI:30616"/>
        <dbReference type="ChEBI" id="CHEBI:33019"/>
        <dbReference type="ChEBI" id="CHEBI:57287"/>
        <dbReference type="ChEBI" id="CHEBI:57390"/>
        <dbReference type="ChEBI" id="CHEBI:456215"/>
        <dbReference type="EC" id="6.2.1.30"/>
    </reaction>
</comment>
<dbReference type="PANTHER" id="PTHR43845:SF1">
    <property type="entry name" value="BLR5969 PROTEIN"/>
    <property type="match status" value="1"/>
</dbReference>
<dbReference type="InterPro" id="IPR045851">
    <property type="entry name" value="AMP-bd_C_sf"/>
</dbReference>
<dbReference type="InterPro" id="IPR028154">
    <property type="entry name" value="AMP-dep_Lig_C"/>
</dbReference>
<comment type="pathway">
    <text evidence="4 9">Aromatic compound metabolism; phenylacetate degradation.</text>
</comment>
<dbReference type="EC" id="6.2.1.30" evidence="6 9"/>
<dbReference type="InterPro" id="IPR042099">
    <property type="entry name" value="ANL_N_sf"/>
</dbReference>
<dbReference type="PANTHER" id="PTHR43845">
    <property type="entry name" value="BLR5969 PROTEIN"/>
    <property type="match status" value="1"/>
</dbReference>
<dbReference type="AlphaFoldDB" id="F2NJM4"/>
<feature type="coiled-coil region" evidence="10">
    <location>
        <begin position="12"/>
        <end position="39"/>
    </location>
</feature>
<sequence>MFESQYEAMERAEIAQLQLERLQSTLQRVYRNVKFYRKKFDQAGLLPEDFQSLEDLGRLPFTTKEDLSNSYPYGMFAVPLREVVRIHSSSGSVGNPMVVGYTCRDLRNWARLAARMLAAAGVTKDDVVQITFNYGLMTGGFGVHYGAEVLGASVIPTGTGNTFRQVQIMRDYRTTTLVATPSYALVIADKCQEIGLDPKDLHLRVGFMGGEPWGEDRRREIEERLLLQAFDLYGLSEAMGPGVAGECEYRQGMHLNEDHFLPEIIDPVTTAPLQPGEIGELVITTLSKEAVPLIRFRTGDKCSLTYEPCPCGRTFARLSRILGRTDEVIIVKGVNIFPQRVGQILAALQGEAPVYQLVVGREGRQDYLEVRVEVRESIFFDRMVAQRQLINQLSHKLAQSIGVTPRVKLVEPNTIVRIGETSPLVIDQRG</sequence>
<gene>
    <name evidence="13" type="ordered locus">Desac_1840</name>
</gene>
<dbReference type="KEGG" id="dao:Desac_1840"/>
<keyword evidence="14" id="KW-1185">Reference proteome</keyword>
<dbReference type="Gene3D" id="3.30.300.30">
    <property type="match status" value="1"/>
</dbReference>
<dbReference type="Pfam" id="PF14535">
    <property type="entry name" value="AMP-binding_C_2"/>
    <property type="match status" value="1"/>
</dbReference>
<evidence type="ECO:0000256" key="8">
    <source>
        <dbReference type="ARBA" id="ARBA00075111"/>
    </source>
</evidence>
<dbReference type="PIRSF" id="PIRSF006444">
    <property type="entry name" value="PaaK"/>
    <property type="match status" value="1"/>
</dbReference>
<dbReference type="eggNOG" id="COG1541">
    <property type="taxonomic scope" value="Bacteria"/>
</dbReference>
<organism evidence="13 14">
    <name type="scientific">Desulfobacca acetoxidans (strain ATCC 700848 / DSM 11109 / ASRB2)</name>
    <dbReference type="NCBI Taxonomy" id="880072"/>
    <lineage>
        <taxon>Bacteria</taxon>
        <taxon>Pseudomonadati</taxon>
        <taxon>Thermodesulfobacteriota</taxon>
        <taxon>Desulfobaccia</taxon>
        <taxon>Desulfobaccales</taxon>
        <taxon>Desulfobaccaceae</taxon>
        <taxon>Desulfobacca</taxon>
    </lineage>
</organism>
<dbReference type="FunFam" id="3.40.50.12780:FF:000016">
    <property type="entry name" value="Phenylacetate-coenzyme A ligase"/>
    <property type="match status" value="1"/>
</dbReference>
<evidence type="ECO:0000259" key="11">
    <source>
        <dbReference type="Pfam" id="PF00501"/>
    </source>
</evidence>
<dbReference type="STRING" id="880072.Desac_1840"/>
<dbReference type="Pfam" id="PF00501">
    <property type="entry name" value="AMP-binding"/>
    <property type="match status" value="1"/>
</dbReference>
<comment type="function">
    <text evidence="9">Catalyzes the activation of phenylacetic acid (PA) to phenylacetyl-CoA (PA-CoA).</text>
</comment>
<accession>F2NJM4</accession>
<dbReference type="Proteomes" id="UP000000483">
    <property type="component" value="Chromosome"/>
</dbReference>
<dbReference type="Gene3D" id="3.40.50.12780">
    <property type="entry name" value="N-terminal domain of ligase-like"/>
    <property type="match status" value="1"/>
</dbReference>
<dbReference type="SUPFAM" id="SSF56801">
    <property type="entry name" value="Acetyl-CoA synthetase-like"/>
    <property type="match status" value="1"/>
</dbReference>
<reference evidence="14" key="2">
    <citation type="submission" date="2011-03" db="EMBL/GenBank/DDBJ databases">
        <title>The complete genome of Desulfobacca acetoxidans DSM 11109.</title>
        <authorList>
            <consortium name="US DOE Joint Genome Institute (JGI-PGF)"/>
            <person name="Lucas S."/>
            <person name="Copeland A."/>
            <person name="Lapidus A."/>
            <person name="Bruce D."/>
            <person name="Goodwin L."/>
            <person name="Pitluck S."/>
            <person name="Peters L."/>
            <person name="Kyrpides N."/>
            <person name="Mavromatis K."/>
            <person name="Ivanova N."/>
            <person name="Ovchinnikova G."/>
            <person name="Teshima H."/>
            <person name="Detter J.C."/>
            <person name="Han C."/>
            <person name="Land M."/>
            <person name="Hauser L."/>
            <person name="Markowitz V."/>
            <person name="Cheng J.-F."/>
            <person name="Hugenholtz P."/>
            <person name="Woyke T."/>
            <person name="Wu D."/>
            <person name="Spring S."/>
            <person name="Schueler E."/>
            <person name="Brambilla E."/>
            <person name="Klenk H.-P."/>
            <person name="Eisen J.A."/>
        </authorList>
    </citation>
    <scope>NUCLEOTIDE SEQUENCE [LARGE SCALE GENOMIC DNA]</scope>
    <source>
        <strain evidence="14">ATCC 700848 / DSM 11109 / ASRB2</strain>
    </source>
</reference>
<feature type="domain" description="AMP-dependent synthetase/ligase" evidence="11">
    <location>
        <begin position="80"/>
        <end position="284"/>
    </location>
</feature>
<evidence type="ECO:0000259" key="12">
    <source>
        <dbReference type="Pfam" id="PF14535"/>
    </source>
</evidence>
<keyword evidence="10" id="KW-0175">Coiled coil</keyword>
<evidence type="ECO:0000256" key="1">
    <source>
        <dbReference type="ARBA" id="ARBA00011245"/>
    </source>
</evidence>
<keyword evidence="3 9" id="KW-0547">Nucleotide-binding</keyword>
<proteinExistence type="inferred from homology"/>
<evidence type="ECO:0000256" key="6">
    <source>
        <dbReference type="ARBA" id="ARBA00066629"/>
    </source>
</evidence>
<evidence type="ECO:0000256" key="2">
    <source>
        <dbReference type="ARBA" id="ARBA00022598"/>
    </source>
</evidence>
<reference evidence="13 14" key="1">
    <citation type="journal article" date="2011" name="Stand. Genomic Sci.">
        <title>Complete genome sequence of the acetate-degrading sulfate reducer Desulfobacca acetoxidans type strain (ASRB2).</title>
        <authorList>
            <person name="Goker M."/>
            <person name="Teshima H."/>
            <person name="Lapidus A."/>
            <person name="Nolan M."/>
            <person name="Lucas S."/>
            <person name="Hammon N."/>
            <person name="Deshpande S."/>
            <person name="Cheng J.F."/>
            <person name="Tapia R."/>
            <person name="Han C."/>
            <person name="Goodwin L."/>
            <person name="Pitluck S."/>
            <person name="Huntemann M."/>
            <person name="Liolios K."/>
            <person name="Ivanova N."/>
            <person name="Pagani I."/>
            <person name="Mavromatis K."/>
            <person name="Ovchinikova G."/>
            <person name="Pati A."/>
            <person name="Chen A."/>
            <person name="Palaniappan K."/>
            <person name="Land M."/>
            <person name="Hauser L."/>
            <person name="Brambilla E.M."/>
            <person name="Rohde M."/>
            <person name="Spring S."/>
            <person name="Detter J.C."/>
            <person name="Woyke T."/>
            <person name="Bristow J."/>
            <person name="Eisen J.A."/>
            <person name="Markowitz V."/>
            <person name="Hugenholtz P."/>
            <person name="Kyrpides N.C."/>
            <person name="Klenk H.P."/>
        </authorList>
    </citation>
    <scope>NUCLEOTIDE SEQUENCE [LARGE SCALE GENOMIC DNA]</scope>
    <source>
        <strain evidence="14">ATCC 700848 / DSM 11109 / ASRB2</strain>
    </source>
</reference>
<feature type="domain" description="AMP-dependent ligase C-terminal" evidence="12">
    <location>
        <begin position="333"/>
        <end position="429"/>
    </location>
</feature>
<keyword evidence="2 9" id="KW-0436">Ligase</keyword>
<evidence type="ECO:0000256" key="4">
    <source>
        <dbReference type="ARBA" id="ARBA00060591"/>
    </source>
</evidence>
<evidence type="ECO:0000313" key="13">
    <source>
        <dbReference type="EMBL" id="AEB09679.1"/>
    </source>
</evidence>
<evidence type="ECO:0000256" key="7">
    <source>
        <dbReference type="ARBA" id="ARBA00068695"/>
    </source>
</evidence>
<dbReference type="CDD" id="cd05913">
    <property type="entry name" value="PaaK"/>
    <property type="match status" value="1"/>
</dbReference>
<evidence type="ECO:0000256" key="10">
    <source>
        <dbReference type="SAM" id="Coils"/>
    </source>
</evidence>